<evidence type="ECO:0000313" key="10">
    <source>
        <dbReference type="Proteomes" id="UP000823046"/>
    </source>
</evidence>
<dbReference type="Proteomes" id="UP000823046">
    <property type="component" value="Unassembled WGS sequence"/>
</dbReference>
<evidence type="ECO:0000259" key="8">
    <source>
        <dbReference type="PROSITE" id="PS50166"/>
    </source>
</evidence>
<evidence type="ECO:0000256" key="2">
    <source>
        <dbReference type="ARBA" id="ARBA00004496"/>
    </source>
</evidence>
<dbReference type="EMBL" id="JADAQX010000066">
    <property type="protein sequence ID" value="KAF8822295.1"/>
    <property type="molecule type" value="Genomic_DNA"/>
</dbReference>
<evidence type="ECO:0000313" key="9">
    <source>
        <dbReference type="EMBL" id="KAF8822295.1"/>
    </source>
</evidence>
<evidence type="ECO:0000256" key="7">
    <source>
        <dbReference type="ARBA" id="ARBA00023242"/>
    </source>
</evidence>
<name>A0ABQ7JF68_9APIC</name>
<sequence length="1030" mass="116394">MDVDLDMASPLPCFECIPFNGKEMEDPVHTSVKHLLRQSLSSSPNELKAAQDGLASAEKHPGFVKCLLQVTQHTAASSIPSATDVDSTLSLAAAIYFKNFIRANWNQPTQQGPLLSDDRTAVKQNLLSLLLMTRASKAIQAQLAEALAMIAEVEFPLEWPTLLPEIVARLSAIKSTGLSGISEEGEVLAVASLEVVHTLLKKYRNIARSNEVLLELKTILTEFQKPFLECYVFFQQGLSENSICSEKSIVNYLRIVYLCTKIFYSLNVIDLPEFFEDHMHAWFGSFFQLLDKKGNLARGISQSSLLRNEAIELIECIEKQICENLKLYSDKYQEEFTPYVLQSIHSVWELLKVLNEQSQNDMLVCAAIDFLASAAQTRWDITSEDKEGIRNTPHIPTNPFSDPEVLHQLCTKLIVPSVHLRDSDIALMEENPQEFLRKDFEGGDQHMRRTSALDLVKSLAKFHDEQITNILLQCVSELSSQYSHATGMTCERLKESCTYLMIALAVRGASRLKGVLVVNTKVDIYQFYEAYLASELVDEQVDNRVICRCAAMRYITTFRNQFPKELLQSTLMLIGKHLKAQNPIIHSNAAYCIEKVLTIRKDGHYLLDKIVVKPVLISALDPLLKIVSTNQGIPDNEHVMKCILRVLVFLSDQGSNVAVPVLKQLLEIIKEKSNNPSNPIFNHYLFETVGSIVKIAAPKQLNEVEHYLVPVFSTIIQRSMHDFTPYCFQIMGLLLDLSTSGADMYANLFDHLMDISFWSISQANVPGLERFLSAYFRKSHLFSAVIEKNIQSLFERFQYCLYHKKLNSVAFDLLNGVFRYLSFPIYSKYFETLITMLLVRVQELNRKPSFCSNLVTSLSLFVCQQESASTLPDVLNKIQSGLVVDFFSFIFLPNATSIRDIHSRKVVVLALSKLCTIPLIHSNSVLLEKVLKTISQLITGENDLQELRRRPQLDDVEEDYENFGMNAVDREHFDVAYAKLGSAQVVSKDWLEGIADLHTGIRACLSSVPVVRDILSKEVNEFLPIVQLLG</sequence>
<dbReference type="PROSITE" id="PS50166">
    <property type="entry name" value="IMPORTIN_B_NT"/>
    <property type="match status" value="1"/>
</dbReference>
<evidence type="ECO:0000256" key="5">
    <source>
        <dbReference type="ARBA" id="ARBA00022490"/>
    </source>
</evidence>
<evidence type="ECO:0000256" key="4">
    <source>
        <dbReference type="ARBA" id="ARBA00022448"/>
    </source>
</evidence>
<proteinExistence type="inferred from homology"/>
<protein>
    <submittedName>
        <fullName evidence="9">Importin-beta N-terminal domain-containing protein</fullName>
    </submittedName>
</protein>
<evidence type="ECO:0000256" key="3">
    <source>
        <dbReference type="ARBA" id="ARBA00008669"/>
    </source>
</evidence>
<organism evidence="9 10">
    <name type="scientific">Cardiosporidium cionae</name>
    <dbReference type="NCBI Taxonomy" id="476202"/>
    <lineage>
        <taxon>Eukaryota</taxon>
        <taxon>Sar</taxon>
        <taxon>Alveolata</taxon>
        <taxon>Apicomplexa</taxon>
        <taxon>Aconoidasida</taxon>
        <taxon>Nephromycida</taxon>
        <taxon>Cardiosporidium</taxon>
    </lineage>
</organism>
<evidence type="ECO:0000256" key="6">
    <source>
        <dbReference type="ARBA" id="ARBA00022927"/>
    </source>
</evidence>
<gene>
    <name evidence="9" type="ORF">IE077_004096</name>
</gene>
<comment type="caution">
    <text evidence="9">The sequence shown here is derived from an EMBL/GenBank/DDBJ whole genome shotgun (WGS) entry which is preliminary data.</text>
</comment>
<dbReference type="Gene3D" id="1.25.10.10">
    <property type="entry name" value="Leucine-rich Repeat Variant"/>
    <property type="match status" value="1"/>
</dbReference>
<dbReference type="SUPFAM" id="SSF48371">
    <property type="entry name" value="ARM repeat"/>
    <property type="match status" value="1"/>
</dbReference>
<keyword evidence="6" id="KW-0653">Protein transport</keyword>
<accession>A0ABQ7JF68</accession>
<dbReference type="InterPro" id="IPR001494">
    <property type="entry name" value="Importin-beta_N"/>
</dbReference>
<dbReference type="SMART" id="SM00913">
    <property type="entry name" value="IBN_N"/>
    <property type="match status" value="1"/>
</dbReference>
<dbReference type="Pfam" id="PF08506">
    <property type="entry name" value="Cse1"/>
    <property type="match status" value="1"/>
</dbReference>
<dbReference type="PANTHER" id="PTHR10997:SF8">
    <property type="entry name" value="EXPORTIN-2"/>
    <property type="match status" value="1"/>
</dbReference>
<dbReference type="Pfam" id="PF03378">
    <property type="entry name" value="CAS_CSE1"/>
    <property type="match status" value="1"/>
</dbReference>
<keyword evidence="4" id="KW-0813">Transport</keyword>
<evidence type="ECO:0000256" key="1">
    <source>
        <dbReference type="ARBA" id="ARBA00004123"/>
    </source>
</evidence>
<dbReference type="InterPro" id="IPR016024">
    <property type="entry name" value="ARM-type_fold"/>
</dbReference>
<dbReference type="InterPro" id="IPR005043">
    <property type="entry name" value="XPO2_C"/>
</dbReference>
<keyword evidence="5" id="KW-0963">Cytoplasm</keyword>
<dbReference type="PANTHER" id="PTHR10997">
    <property type="entry name" value="IMPORTIN-7, 8, 11"/>
    <property type="match status" value="1"/>
</dbReference>
<comment type="similarity">
    <text evidence="3">Belongs to the XPO2/CSE1 family.</text>
</comment>
<dbReference type="InterPro" id="IPR013713">
    <property type="entry name" value="XPO2_central"/>
</dbReference>
<reference evidence="9 10" key="1">
    <citation type="journal article" date="2020" name="bioRxiv">
        <title>Metabolic contributions of an alphaproteobacterial endosymbiont in the apicomplexan Cardiosporidium cionae.</title>
        <authorList>
            <person name="Hunter E.S."/>
            <person name="Paight C.J."/>
            <person name="Lane C.E."/>
        </authorList>
    </citation>
    <scope>NUCLEOTIDE SEQUENCE [LARGE SCALE GENOMIC DNA]</scope>
    <source>
        <strain evidence="9">ESH_2018</strain>
    </source>
</reference>
<keyword evidence="10" id="KW-1185">Reference proteome</keyword>
<comment type="subcellular location">
    <subcellularLocation>
        <location evidence="2">Cytoplasm</location>
    </subcellularLocation>
    <subcellularLocation>
        <location evidence="1">Nucleus</location>
    </subcellularLocation>
</comment>
<feature type="domain" description="Importin N-terminal" evidence="8">
    <location>
        <begin position="50"/>
        <end position="132"/>
    </location>
</feature>
<dbReference type="InterPro" id="IPR011989">
    <property type="entry name" value="ARM-like"/>
</dbReference>
<dbReference type="Pfam" id="PF03810">
    <property type="entry name" value="IBN_N"/>
    <property type="match status" value="1"/>
</dbReference>
<keyword evidence="7" id="KW-0539">Nucleus</keyword>